<accession>A0ABT1IBE0</accession>
<proteinExistence type="predicted"/>
<feature type="region of interest" description="Disordered" evidence="1">
    <location>
        <begin position="158"/>
        <end position="263"/>
    </location>
</feature>
<protein>
    <submittedName>
        <fullName evidence="2">Uncharacterized protein</fullName>
    </submittedName>
</protein>
<name>A0ABT1IBE0_9PSEU</name>
<organism evidence="2 3">
    <name type="scientific">Actinokineospora diospyrosa</name>
    <dbReference type="NCBI Taxonomy" id="103728"/>
    <lineage>
        <taxon>Bacteria</taxon>
        <taxon>Bacillati</taxon>
        <taxon>Actinomycetota</taxon>
        <taxon>Actinomycetes</taxon>
        <taxon>Pseudonocardiales</taxon>
        <taxon>Pseudonocardiaceae</taxon>
        <taxon>Actinokineospora</taxon>
    </lineage>
</organism>
<sequence>MIGACGQQSTLWTTTRQPTQPNAWTLGRSGASSPAVRTAPTHLINPWTLGPSGAIPAPARSAPTHLASPWTLGTAGANPARPRLPCQPSAWTLGPVGANWPAVRSAPAHLLSAWTVGLAGANCSMGWTCFVWGSGSRSVGSGQGHAFRPLLCGPATGVVGAPRKTGPPHRAELEKSRIGPEVAARRRGRPPEPKAEAPKFLPRIPSHGLRQDQPDRKPPNTQPTETHRHNGSINQRPVDSRRRCGQPTPHTCRHNPTTQDQPD</sequence>
<feature type="compositionally biased region" description="Polar residues" evidence="1">
    <location>
        <begin position="1"/>
        <end position="23"/>
    </location>
</feature>
<feature type="compositionally biased region" description="Basic and acidic residues" evidence="1">
    <location>
        <begin position="169"/>
        <end position="178"/>
    </location>
</feature>
<evidence type="ECO:0000313" key="2">
    <source>
        <dbReference type="EMBL" id="MCP2269949.1"/>
    </source>
</evidence>
<feature type="region of interest" description="Disordered" evidence="1">
    <location>
        <begin position="1"/>
        <end position="37"/>
    </location>
</feature>
<dbReference type="EMBL" id="JAMTCO010000006">
    <property type="protein sequence ID" value="MCP2269949.1"/>
    <property type="molecule type" value="Genomic_DNA"/>
</dbReference>
<reference evidence="2 3" key="1">
    <citation type="submission" date="2022-06" db="EMBL/GenBank/DDBJ databases">
        <title>Genomic Encyclopedia of Archaeal and Bacterial Type Strains, Phase II (KMG-II): from individual species to whole genera.</title>
        <authorList>
            <person name="Goeker M."/>
        </authorList>
    </citation>
    <scope>NUCLEOTIDE SEQUENCE [LARGE SCALE GENOMIC DNA]</scope>
    <source>
        <strain evidence="2 3">DSM 44255</strain>
    </source>
</reference>
<gene>
    <name evidence="2" type="ORF">LV75_002450</name>
</gene>
<keyword evidence="3" id="KW-1185">Reference proteome</keyword>
<feature type="compositionally biased region" description="Polar residues" evidence="1">
    <location>
        <begin position="254"/>
        <end position="263"/>
    </location>
</feature>
<evidence type="ECO:0000313" key="3">
    <source>
        <dbReference type="Proteomes" id="UP001205185"/>
    </source>
</evidence>
<dbReference type="Proteomes" id="UP001205185">
    <property type="component" value="Unassembled WGS sequence"/>
</dbReference>
<feature type="compositionally biased region" description="Basic and acidic residues" evidence="1">
    <location>
        <begin position="209"/>
        <end position="218"/>
    </location>
</feature>
<comment type="caution">
    <text evidence="2">The sequence shown here is derived from an EMBL/GenBank/DDBJ whole genome shotgun (WGS) entry which is preliminary data.</text>
</comment>
<evidence type="ECO:0000256" key="1">
    <source>
        <dbReference type="SAM" id="MobiDB-lite"/>
    </source>
</evidence>